<evidence type="ECO:0000313" key="4">
    <source>
        <dbReference type="EMBL" id="KAJ8347152.1"/>
    </source>
</evidence>
<keyword evidence="2" id="KW-0812">Transmembrane</keyword>
<keyword evidence="2" id="KW-0472">Membrane</keyword>
<feature type="compositionally biased region" description="Basic and acidic residues" evidence="1">
    <location>
        <begin position="1032"/>
        <end position="1042"/>
    </location>
</feature>
<feature type="transmembrane region" description="Helical" evidence="2">
    <location>
        <begin position="1005"/>
        <end position="1026"/>
    </location>
</feature>
<keyword evidence="5" id="KW-1185">Reference proteome</keyword>
<dbReference type="InterPro" id="IPR006212">
    <property type="entry name" value="Furin_repeat"/>
</dbReference>
<dbReference type="InterPro" id="IPR009030">
    <property type="entry name" value="Growth_fac_rcpt_cys_sf"/>
</dbReference>
<gene>
    <name evidence="4" type="ORF">SKAU_G00285530</name>
</gene>
<dbReference type="SUPFAM" id="SSF57184">
    <property type="entry name" value="Growth factor receptor domain"/>
    <property type="match status" value="7"/>
</dbReference>
<dbReference type="SMART" id="SM00181">
    <property type="entry name" value="EGF"/>
    <property type="match status" value="11"/>
</dbReference>
<dbReference type="Gene3D" id="2.10.220.10">
    <property type="entry name" value="Hormone Receptor, Insulin-like Growth Factor Receptor 1, Chain A, domain 2"/>
    <property type="match status" value="13"/>
</dbReference>
<dbReference type="EMBL" id="JAINUF010000011">
    <property type="protein sequence ID" value="KAJ8347152.1"/>
    <property type="molecule type" value="Genomic_DNA"/>
</dbReference>
<name>A0A9Q1IMA4_SYNKA</name>
<feature type="domain" description="EGF-like" evidence="3">
    <location>
        <begin position="332"/>
        <end position="366"/>
    </location>
</feature>
<accession>A0A9Q1IMA4</accession>
<dbReference type="Proteomes" id="UP001152622">
    <property type="component" value="Chromosome 11"/>
</dbReference>
<feature type="domain" description="EGF-like" evidence="3">
    <location>
        <begin position="594"/>
        <end position="633"/>
    </location>
</feature>
<feature type="domain" description="EGF-like" evidence="3">
    <location>
        <begin position="877"/>
        <end position="908"/>
    </location>
</feature>
<reference evidence="4" key="1">
    <citation type="journal article" date="2023" name="Science">
        <title>Genome structures resolve the early diversification of teleost fishes.</title>
        <authorList>
            <person name="Parey E."/>
            <person name="Louis A."/>
            <person name="Montfort J."/>
            <person name="Bouchez O."/>
            <person name="Roques C."/>
            <person name="Iampietro C."/>
            <person name="Lluch J."/>
            <person name="Castinel A."/>
            <person name="Donnadieu C."/>
            <person name="Desvignes T."/>
            <person name="Floi Bucao C."/>
            <person name="Jouanno E."/>
            <person name="Wen M."/>
            <person name="Mejri S."/>
            <person name="Dirks R."/>
            <person name="Jansen H."/>
            <person name="Henkel C."/>
            <person name="Chen W.J."/>
            <person name="Zahm M."/>
            <person name="Cabau C."/>
            <person name="Klopp C."/>
            <person name="Thompson A.W."/>
            <person name="Robinson-Rechavi M."/>
            <person name="Braasch I."/>
            <person name="Lecointre G."/>
            <person name="Bobe J."/>
            <person name="Postlethwait J.H."/>
            <person name="Berthelot C."/>
            <person name="Roest Crollius H."/>
            <person name="Guiguen Y."/>
        </authorList>
    </citation>
    <scope>NUCLEOTIDE SEQUENCE</scope>
    <source>
        <strain evidence="4">WJC10195</strain>
    </source>
</reference>
<dbReference type="InterPro" id="IPR000742">
    <property type="entry name" value="EGF"/>
</dbReference>
<dbReference type="PANTHER" id="PTHR15332:SF175">
    <property type="entry name" value="PROPROTEIN CONVERTASE SUBTILISIN_KEXIN TYPE 5-LIKE"/>
    <property type="match status" value="1"/>
</dbReference>
<dbReference type="PANTHER" id="PTHR15332">
    <property type="entry name" value="PROPROTEIN CONVERTASE SUBTILISIN_KEXIN TYPE 5-LIKE"/>
    <property type="match status" value="1"/>
</dbReference>
<feature type="region of interest" description="Disordered" evidence="1">
    <location>
        <begin position="1032"/>
        <end position="1055"/>
    </location>
</feature>
<evidence type="ECO:0000259" key="3">
    <source>
        <dbReference type="SMART" id="SM00181"/>
    </source>
</evidence>
<feature type="domain" description="EGF-like" evidence="3">
    <location>
        <begin position="42"/>
        <end position="75"/>
    </location>
</feature>
<feature type="domain" description="EGF-like" evidence="3">
    <location>
        <begin position="677"/>
        <end position="709"/>
    </location>
</feature>
<evidence type="ECO:0000313" key="5">
    <source>
        <dbReference type="Proteomes" id="UP001152622"/>
    </source>
</evidence>
<evidence type="ECO:0000256" key="2">
    <source>
        <dbReference type="SAM" id="Phobius"/>
    </source>
</evidence>
<feature type="domain" description="EGF-like" evidence="3">
    <location>
        <begin position="826"/>
        <end position="876"/>
    </location>
</feature>
<feature type="domain" description="EGF-like" evidence="3">
    <location>
        <begin position="928"/>
        <end position="960"/>
    </location>
</feature>
<feature type="domain" description="EGF-like" evidence="3">
    <location>
        <begin position="138"/>
        <end position="168"/>
    </location>
</feature>
<dbReference type="OrthoDB" id="8950556at2759"/>
<feature type="domain" description="EGF-like" evidence="3">
    <location>
        <begin position="89"/>
        <end position="120"/>
    </location>
</feature>
<organism evidence="4 5">
    <name type="scientific">Synaphobranchus kaupii</name>
    <name type="common">Kaup's arrowtooth eel</name>
    <dbReference type="NCBI Taxonomy" id="118154"/>
    <lineage>
        <taxon>Eukaryota</taxon>
        <taxon>Metazoa</taxon>
        <taxon>Chordata</taxon>
        <taxon>Craniata</taxon>
        <taxon>Vertebrata</taxon>
        <taxon>Euteleostomi</taxon>
        <taxon>Actinopterygii</taxon>
        <taxon>Neopterygii</taxon>
        <taxon>Teleostei</taxon>
        <taxon>Anguilliformes</taxon>
        <taxon>Synaphobranchidae</taxon>
        <taxon>Synaphobranchus</taxon>
    </lineage>
</organism>
<evidence type="ECO:0000256" key="1">
    <source>
        <dbReference type="SAM" id="MobiDB-lite"/>
    </source>
</evidence>
<comment type="caution">
    <text evidence="4">The sequence shown here is derived from an EMBL/GenBank/DDBJ whole genome shotgun (WGS) entry which is preliminary data.</text>
</comment>
<protein>
    <recommendedName>
        <fullName evidence="3">EGF-like domain-containing protein</fullName>
    </recommendedName>
</protein>
<dbReference type="AlphaFoldDB" id="A0A9Q1IMA4"/>
<feature type="domain" description="EGF-like" evidence="3">
    <location>
        <begin position="728"/>
        <end position="759"/>
    </location>
</feature>
<dbReference type="CDD" id="cd00064">
    <property type="entry name" value="FU"/>
    <property type="match status" value="11"/>
</dbReference>
<proteinExistence type="predicted"/>
<sequence length="1115" mass="122293">MPGIRRDQCTSCKPGYHSKEGSSSCVSSCDDGYYLDGSVCRKCSENCVKCTSSDICTECAPDTSLHGSVCHRSCEPGSFYSREHTDCEPCNRACATCTGVGEGACTRCAEGFLLEERVCVPSCSDGFYPVTHLGTCNRCDSSCLTCVGPRGTCSSCVSGLALQSGTCVHSGNCKDGEYQDESGECHLCDLTCHLCKGPESWDCISCTPGRSLEEGRCDTGCSPGKYPSDGQCYLCDNICEECSGGGPENCTACEKDNFGVERFLFRSQCVNVCPERHFQSEGRTCDPCPENCRACSGPNWCLSCNSSYFPSDGVCTRLECGEGEVEDPEYGECMVCEEGCRKCVLYNPRHCLSCTEGFYQFQDSCYKTCPAKTYSVEDEMTCVKCPETCVSCDENECFWCEADLFLSDGQCVQHCEEGYYGDEESQECERCHDNCRTCSGPDKDDCDSCQEEERLDDGECVREQDLCPRNSFLSVDEGECESCHSSCESCWGNKRNQCSTCGRGRFLSAQQTCVGKCPAGSFGSASSRHCELCPPGCALCEEKSLCLRCHSGHRDHLYLQEGQCVPECQRGYPEGQDTSPERGTATPCPLACRVCTTNNLCAECEESHVLYEGACVEDCPVGFYRNVEEKVCVRCAGPEQSQCQTCAETGSVWHNGKCRSECPSNSYHDQHSGECKNCEESCLTCVGAGASLCSSCREGMMVDGQGHCVAVPACPPLSYRDLQGRCQPCHTHCAHCSGPGKLSCLSCNRNHFLLNGSCLDDCPVGLFRDVQQWRCEPCHPTCRSCIGRLSQHCLTCKSHLYREDKKCVETCRPSYYGDVSTGACEPCDPSCGECSGGGAARCLSCRDGHLYLRTHGHCRLSCPPGHYPDPRERTCEPCHSTCRTCTDQGFLACDSCPVGYRLSGGMCESPCIMGQYPVFESATLRCERCDSSCLTCEGPSSYNCTLCPALDILTTEGRCLPCCGNETQSKILLPECCNCTETRGQCVLSTNFALHNMDNSNGSPALFIITFSLILLGLGTIIFLIWRGRSKDRPQDSARGYEKLGSQRGHTGNMATSLHQREQLVDLTEKEDDEDEDIVYMSRDGIVYRKFRYGQLGDQEEQDLEFNMRKYSFPQ</sequence>
<dbReference type="SMART" id="SM00261">
    <property type="entry name" value="FU"/>
    <property type="match status" value="20"/>
</dbReference>
<keyword evidence="2" id="KW-1133">Transmembrane helix</keyword>
<feature type="domain" description="EGF-like" evidence="3">
    <location>
        <begin position="184"/>
        <end position="218"/>
    </location>
</feature>